<reference evidence="1 2" key="1">
    <citation type="submission" date="2014-11" db="EMBL/GenBank/DDBJ databases">
        <authorList>
            <person name="Wibberg Daniel"/>
        </authorList>
    </citation>
    <scope>NUCLEOTIDE SEQUENCE [LARGE SCALE GENOMIC DNA]</scope>
    <source>
        <strain evidence="1">Rhizoctonia solani AG1-IB 7/3/14</strain>
    </source>
</reference>
<dbReference type="EMBL" id="LN679107">
    <property type="protein sequence ID" value="CEL63139.1"/>
    <property type="molecule type" value="Genomic_DNA"/>
</dbReference>
<organism evidence="1 2">
    <name type="scientific">Thanatephorus cucumeris (strain AG1-IB / isolate 7/3/14)</name>
    <name type="common">Lettuce bottom rot fungus</name>
    <name type="synonym">Rhizoctonia solani</name>
    <dbReference type="NCBI Taxonomy" id="1108050"/>
    <lineage>
        <taxon>Eukaryota</taxon>
        <taxon>Fungi</taxon>
        <taxon>Dikarya</taxon>
        <taxon>Basidiomycota</taxon>
        <taxon>Agaricomycotina</taxon>
        <taxon>Agaricomycetes</taxon>
        <taxon>Cantharellales</taxon>
        <taxon>Ceratobasidiaceae</taxon>
        <taxon>Rhizoctonia</taxon>
        <taxon>Rhizoctonia solani AG-1</taxon>
    </lineage>
</organism>
<accession>A0A0B7G230</accession>
<name>A0A0B7G230_THACB</name>
<dbReference type="AlphaFoldDB" id="A0A0B7G230"/>
<proteinExistence type="predicted"/>
<evidence type="ECO:0000313" key="2">
    <source>
        <dbReference type="Proteomes" id="UP000059188"/>
    </source>
</evidence>
<dbReference type="Proteomes" id="UP000059188">
    <property type="component" value="Unassembled WGS sequence"/>
</dbReference>
<evidence type="ECO:0000313" key="1">
    <source>
        <dbReference type="EMBL" id="CEL63139.1"/>
    </source>
</evidence>
<sequence length="66" mass="7481">MPISSLEAQSNVESREIWWTAACDSGHPNRIIPATLRYIIRPLEDSKLLKFVPSRVYGFHRKPGGS</sequence>
<protein>
    <submittedName>
        <fullName evidence="1">Uncharacterized protein</fullName>
    </submittedName>
</protein>
<gene>
    <name evidence="1" type="ORF">RSOLAG1IB_05179</name>
</gene>
<keyword evidence="2" id="KW-1185">Reference proteome</keyword>